<dbReference type="CDD" id="cd06261">
    <property type="entry name" value="TM_PBP2"/>
    <property type="match status" value="1"/>
</dbReference>
<evidence type="ECO:0000256" key="7">
    <source>
        <dbReference type="RuleBase" id="RU363032"/>
    </source>
</evidence>
<evidence type="ECO:0000256" key="6">
    <source>
        <dbReference type="ARBA" id="ARBA00023136"/>
    </source>
</evidence>
<feature type="transmembrane region" description="Helical" evidence="7">
    <location>
        <begin position="221"/>
        <end position="239"/>
    </location>
</feature>
<reference evidence="9 10" key="1">
    <citation type="submission" date="2020-08" db="EMBL/GenBank/DDBJ databases">
        <title>Genome public.</title>
        <authorList>
            <person name="Liu C."/>
            <person name="Sun Q."/>
        </authorList>
    </citation>
    <scope>NUCLEOTIDE SEQUENCE [LARGE SCALE GENOMIC DNA]</scope>
    <source>
        <strain evidence="9 10">BX10</strain>
    </source>
</reference>
<gene>
    <name evidence="9" type="ORF">H8708_00280</name>
</gene>
<dbReference type="Pfam" id="PF12911">
    <property type="entry name" value="OppC_N"/>
    <property type="match status" value="1"/>
</dbReference>
<sequence length="294" mass="32017">MAKTVEANVPRKARSQMGEVWHQFRRNKGAMVGSAIVLIIVFVALFADVFLDYDTQVVGQNVAERLQWPSARHWFGTDELGRDIFFRVLYGTRFSCSVGLVAVTIGLVIGVTLGAIAGFYGGTLEEVIMRSTDILGAVPNMLMAIVIVSVLGQSIWNLMLAVGITSVPQFVRITRAAVLTVRNQEYVEASKAIGLSNRRIIFKHILPNCLSPIIVQATLRVASAIISASSLSFLGLGVPAPSPEWGALLSGGRKYIRDYSYMTLFPGLAIMITVLALNMMGDGLRDSLDPKLKK</sequence>
<evidence type="ECO:0000313" key="10">
    <source>
        <dbReference type="Proteomes" id="UP000647491"/>
    </source>
</evidence>
<feature type="transmembrane region" description="Helical" evidence="7">
    <location>
        <begin position="259"/>
        <end position="277"/>
    </location>
</feature>
<dbReference type="Gene3D" id="1.10.3720.10">
    <property type="entry name" value="MetI-like"/>
    <property type="match status" value="1"/>
</dbReference>
<comment type="similarity">
    <text evidence="7">Belongs to the binding-protein-dependent transport system permease family.</text>
</comment>
<dbReference type="Proteomes" id="UP000647491">
    <property type="component" value="Unassembled WGS sequence"/>
</dbReference>
<evidence type="ECO:0000256" key="2">
    <source>
        <dbReference type="ARBA" id="ARBA00022448"/>
    </source>
</evidence>
<keyword evidence="2 7" id="KW-0813">Transport</keyword>
<keyword evidence="4 7" id="KW-0812">Transmembrane</keyword>
<evidence type="ECO:0000256" key="3">
    <source>
        <dbReference type="ARBA" id="ARBA00022475"/>
    </source>
</evidence>
<dbReference type="InterPro" id="IPR035906">
    <property type="entry name" value="MetI-like_sf"/>
</dbReference>
<evidence type="ECO:0000313" key="9">
    <source>
        <dbReference type="EMBL" id="MBC8597684.1"/>
    </source>
</evidence>
<comment type="caution">
    <text evidence="9">The sequence shown here is derived from an EMBL/GenBank/DDBJ whole genome shotgun (WGS) entry which is preliminary data.</text>
</comment>
<keyword evidence="6 7" id="KW-0472">Membrane</keyword>
<evidence type="ECO:0000256" key="4">
    <source>
        <dbReference type="ARBA" id="ARBA00022692"/>
    </source>
</evidence>
<organism evidence="9 10">
    <name type="scientific">Enterocloster hominis</name>
    <name type="common">ex Liu et al. 2021</name>
    <dbReference type="NCBI Taxonomy" id="2763663"/>
    <lineage>
        <taxon>Bacteria</taxon>
        <taxon>Bacillati</taxon>
        <taxon>Bacillota</taxon>
        <taxon>Clostridia</taxon>
        <taxon>Lachnospirales</taxon>
        <taxon>Lachnospiraceae</taxon>
        <taxon>Enterocloster</taxon>
    </lineage>
</organism>
<feature type="transmembrane region" description="Helical" evidence="7">
    <location>
        <begin position="141"/>
        <end position="165"/>
    </location>
</feature>
<evidence type="ECO:0000256" key="1">
    <source>
        <dbReference type="ARBA" id="ARBA00004651"/>
    </source>
</evidence>
<evidence type="ECO:0000259" key="8">
    <source>
        <dbReference type="PROSITE" id="PS50928"/>
    </source>
</evidence>
<accession>A0ABR7NP38</accession>
<proteinExistence type="inferred from homology"/>
<keyword evidence="3" id="KW-1003">Cell membrane</keyword>
<dbReference type="PANTHER" id="PTHR43386">
    <property type="entry name" value="OLIGOPEPTIDE TRANSPORT SYSTEM PERMEASE PROTEIN APPC"/>
    <property type="match status" value="1"/>
</dbReference>
<keyword evidence="5 7" id="KW-1133">Transmembrane helix</keyword>
<feature type="transmembrane region" description="Helical" evidence="7">
    <location>
        <begin position="30"/>
        <end position="51"/>
    </location>
</feature>
<dbReference type="SUPFAM" id="SSF161098">
    <property type="entry name" value="MetI-like"/>
    <property type="match status" value="1"/>
</dbReference>
<name>A0ABR7NP38_9FIRM</name>
<feature type="domain" description="ABC transmembrane type-1" evidence="8">
    <location>
        <begin position="92"/>
        <end position="281"/>
    </location>
</feature>
<protein>
    <submittedName>
        <fullName evidence="9">ABC transporter permease</fullName>
    </submittedName>
</protein>
<dbReference type="InterPro" id="IPR025966">
    <property type="entry name" value="OppC_N"/>
</dbReference>
<keyword evidence="10" id="KW-1185">Reference proteome</keyword>
<dbReference type="Pfam" id="PF00528">
    <property type="entry name" value="BPD_transp_1"/>
    <property type="match status" value="1"/>
</dbReference>
<feature type="transmembrane region" description="Helical" evidence="7">
    <location>
        <begin position="94"/>
        <end position="121"/>
    </location>
</feature>
<dbReference type="InterPro" id="IPR050366">
    <property type="entry name" value="BP-dependent_transpt_permease"/>
</dbReference>
<comment type="subcellular location">
    <subcellularLocation>
        <location evidence="1 7">Cell membrane</location>
        <topology evidence="1 7">Multi-pass membrane protein</topology>
    </subcellularLocation>
</comment>
<dbReference type="PROSITE" id="PS50928">
    <property type="entry name" value="ABC_TM1"/>
    <property type="match status" value="1"/>
</dbReference>
<evidence type="ECO:0000256" key="5">
    <source>
        <dbReference type="ARBA" id="ARBA00022989"/>
    </source>
</evidence>
<dbReference type="RefSeq" id="WP_262426599.1">
    <property type="nucleotide sequence ID" value="NZ_JACRTJ010000001.1"/>
</dbReference>
<dbReference type="InterPro" id="IPR000515">
    <property type="entry name" value="MetI-like"/>
</dbReference>
<dbReference type="PANTHER" id="PTHR43386:SF1">
    <property type="entry name" value="D,D-DIPEPTIDE TRANSPORT SYSTEM PERMEASE PROTEIN DDPC-RELATED"/>
    <property type="match status" value="1"/>
</dbReference>
<dbReference type="EMBL" id="JACRTJ010000001">
    <property type="protein sequence ID" value="MBC8597684.1"/>
    <property type="molecule type" value="Genomic_DNA"/>
</dbReference>